<dbReference type="Proteomes" id="UP001152798">
    <property type="component" value="Chromosome 4"/>
</dbReference>
<accession>A0A9P0HF25</accession>
<dbReference type="AlphaFoldDB" id="A0A9P0HF25"/>
<dbReference type="EMBL" id="OV725080">
    <property type="protein sequence ID" value="CAH1400592.1"/>
    <property type="molecule type" value="Genomic_DNA"/>
</dbReference>
<evidence type="ECO:0000313" key="1">
    <source>
        <dbReference type="EMBL" id="CAH1400592.1"/>
    </source>
</evidence>
<keyword evidence="2" id="KW-1185">Reference proteome</keyword>
<sequence length="82" mass="9148">MSSSFYRTCNVDLTDSFSPSSLSGTCGSVGIPFHTYEDVLPYVLATSWGTPKRRRCTDRQTDPDGYRDTWRCGRNLGVCDLA</sequence>
<organism evidence="1 2">
    <name type="scientific">Nezara viridula</name>
    <name type="common">Southern green stink bug</name>
    <name type="synonym">Cimex viridulus</name>
    <dbReference type="NCBI Taxonomy" id="85310"/>
    <lineage>
        <taxon>Eukaryota</taxon>
        <taxon>Metazoa</taxon>
        <taxon>Ecdysozoa</taxon>
        <taxon>Arthropoda</taxon>
        <taxon>Hexapoda</taxon>
        <taxon>Insecta</taxon>
        <taxon>Pterygota</taxon>
        <taxon>Neoptera</taxon>
        <taxon>Paraneoptera</taxon>
        <taxon>Hemiptera</taxon>
        <taxon>Heteroptera</taxon>
        <taxon>Panheteroptera</taxon>
        <taxon>Pentatomomorpha</taxon>
        <taxon>Pentatomoidea</taxon>
        <taxon>Pentatomidae</taxon>
        <taxon>Pentatominae</taxon>
        <taxon>Nezara</taxon>
    </lineage>
</organism>
<protein>
    <submittedName>
        <fullName evidence="1">Uncharacterized protein</fullName>
    </submittedName>
</protein>
<gene>
    <name evidence="1" type="ORF">NEZAVI_LOCUS9799</name>
</gene>
<evidence type="ECO:0000313" key="2">
    <source>
        <dbReference type="Proteomes" id="UP001152798"/>
    </source>
</evidence>
<name>A0A9P0HF25_NEZVI</name>
<reference evidence="1" key="1">
    <citation type="submission" date="2022-01" db="EMBL/GenBank/DDBJ databases">
        <authorList>
            <person name="King R."/>
        </authorList>
    </citation>
    <scope>NUCLEOTIDE SEQUENCE</scope>
</reference>
<proteinExistence type="predicted"/>